<dbReference type="OrthoDB" id="9895617at2759"/>
<dbReference type="Proteomes" id="UP000054107">
    <property type="component" value="Unassembled WGS sequence"/>
</dbReference>
<protein>
    <submittedName>
        <fullName evidence="1">Uncharacterized protein</fullName>
    </submittedName>
</protein>
<keyword evidence="2" id="KW-1185">Reference proteome</keyword>
<evidence type="ECO:0000313" key="2">
    <source>
        <dbReference type="Proteomes" id="UP000054107"/>
    </source>
</evidence>
<dbReference type="STRING" id="35722.A0A0B7NBK5"/>
<proteinExistence type="predicted"/>
<name>A0A0B7NBK5_9FUNG</name>
<dbReference type="PROSITE" id="PS50231">
    <property type="entry name" value="RICIN_B_LECTIN"/>
    <property type="match status" value="1"/>
</dbReference>
<dbReference type="InterPro" id="IPR035992">
    <property type="entry name" value="Ricin_B-like_lectins"/>
</dbReference>
<dbReference type="EMBL" id="LN727632">
    <property type="protein sequence ID" value="CEP12364.1"/>
    <property type="molecule type" value="Genomic_DNA"/>
</dbReference>
<dbReference type="InterPro" id="IPR022234">
    <property type="entry name" value="DUF3759"/>
</dbReference>
<dbReference type="Pfam" id="PF12585">
    <property type="entry name" value="DUF3759"/>
    <property type="match status" value="1"/>
</dbReference>
<evidence type="ECO:0000313" key="1">
    <source>
        <dbReference type="EMBL" id="CEP12364.1"/>
    </source>
</evidence>
<dbReference type="PANTHER" id="PTHR37450">
    <property type="entry name" value="CIPC PROTEIN"/>
    <property type="match status" value="1"/>
</dbReference>
<gene>
    <name evidence="1" type="primary">PARPA_06301.1 scaffold 21420</name>
</gene>
<dbReference type="Gene3D" id="2.80.10.50">
    <property type="match status" value="1"/>
</dbReference>
<sequence>MTSPDESSAFPLGYFYIVSKLNDLVLDIRDSPEGSISHPKVVMATKKPTSPERDSQLWIHQDGFLTNKDKGLVLDINRSESFLAIFTKECRLYLDKMKEQDAANDQRFRYDAETGYISALSDPNLVVDIRHEDTNEDARVMIYKKKPLEEAKNQLWTIELADPRKKIDSDDEEEDDSKRERMKAWFGKWEGWGHKKREVLSEKELEEANKKVYKEKKSKASYELIAAAAAYEAVNIWEKKQKEDGEEVHHATAKKLIASYAAKELVNLLQERGSEEETDKSAHKKDLITSMTMAAASNYFDSKHGY</sequence>
<reference evidence="1 2" key="1">
    <citation type="submission" date="2014-09" db="EMBL/GenBank/DDBJ databases">
        <authorList>
            <person name="Ellenberger Sabrina"/>
        </authorList>
    </citation>
    <scope>NUCLEOTIDE SEQUENCE [LARGE SCALE GENOMIC DNA]</scope>
    <source>
        <strain evidence="1 2">CBS 412.66</strain>
    </source>
</reference>
<accession>A0A0B7NBK5</accession>
<dbReference type="SUPFAM" id="SSF50370">
    <property type="entry name" value="Ricin B-like lectins"/>
    <property type="match status" value="1"/>
</dbReference>
<dbReference type="AlphaFoldDB" id="A0A0B7NBK5"/>
<organism evidence="1 2">
    <name type="scientific">Parasitella parasitica</name>
    <dbReference type="NCBI Taxonomy" id="35722"/>
    <lineage>
        <taxon>Eukaryota</taxon>
        <taxon>Fungi</taxon>
        <taxon>Fungi incertae sedis</taxon>
        <taxon>Mucoromycota</taxon>
        <taxon>Mucoromycotina</taxon>
        <taxon>Mucoromycetes</taxon>
        <taxon>Mucorales</taxon>
        <taxon>Mucorineae</taxon>
        <taxon>Mucoraceae</taxon>
        <taxon>Parasitella</taxon>
    </lineage>
</organism>
<dbReference type="CDD" id="cd23454">
    <property type="entry name" value="beta-trefoil_Ricin_GllA-1"/>
    <property type="match status" value="1"/>
</dbReference>
<dbReference type="PANTHER" id="PTHR37450:SF1">
    <property type="entry name" value="CIPC PROTEIN"/>
    <property type="match status" value="1"/>
</dbReference>